<accession>A0A4Y9M825</accession>
<name>A0A4Y9M825_9BRAD</name>
<dbReference type="OrthoDB" id="7347280at2"/>
<evidence type="ECO:0000256" key="2">
    <source>
        <dbReference type="ARBA" id="ARBA00023125"/>
    </source>
</evidence>
<evidence type="ECO:0000256" key="1">
    <source>
        <dbReference type="ARBA" id="ARBA00023015"/>
    </source>
</evidence>
<protein>
    <submittedName>
        <fullName evidence="5">FCD domain-containing protein</fullName>
    </submittedName>
</protein>
<dbReference type="Proteomes" id="UP000297966">
    <property type="component" value="Unassembled WGS sequence"/>
</dbReference>
<keyword evidence="1" id="KW-0805">Transcription regulation</keyword>
<proteinExistence type="predicted"/>
<feature type="domain" description="GntR C-terminal" evidence="4">
    <location>
        <begin position="16"/>
        <end position="94"/>
    </location>
</feature>
<dbReference type="AlphaFoldDB" id="A0A4Y9M825"/>
<evidence type="ECO:0000313" key="5">
    <source>
        <dbReference type="EMBL" id="TFV51143.1"/>
    </source>
</evidence>
<dbReference type="SUPFAM" id="SSF48008">
    <property type="entry name" value="GntR ligand-binding domain-like"/>
    <property type="match status" value="1"/>
</dbReference>
<keyword evidence="3" id="KW-0804">Transcription</keyword>
<gene>
    <name evidence="5" type="ORF">E4K65_03365</name>
</gene>
<dbReference type="InterPro" id="IPR011711">
    <property type="entry name" value="GntR_C"/>
</dbReference>
<dbReference type="EMBL" id="SPQT01000001">
    <property type="protein sequence ID" value="TFV51143.1"/>
    <property type="molecule type" value="Genomic_DNA"/>
</dbReference>
<evidence type="ECO:0000313" key="6">
    <source>
        <dbReference type="Proteomes" id="UP000297966"/>
    </source>
</evidence>
<dbReference type="InterPro" id="IPR008920">
    <property type="entry name" value="TF_FadR/GntR_C"/>
</dbReference>
<dbReference type="Gene3D" id="1.20.120.530">
    <property type="entry name" value="GntR ligand-binding domain-like"/>
    <property type="match status" value="1"/>
</dbReference>
<dbReference type="Pfam" id="PF07729">
    <property type="entry name" value="FCD"/>
    <property type="match status" value="1"/>
</dbReference>
<organism evidence="5 6">
    <name type="scientific">Bradyrhizobium niftali</name>
    <dbReference type="NCBI Taxonomy" id="2560055"/>
    <lineage>
        <taxon>Bacteria</taxon>
        <taxon>Pseudomonadati</taxon>
        <taxon>Pseudomonadota</taxon>
        <taxon>Alphaproteobacteria</taxon>
        <taxon>Hyphomicrobiales</taxon>
        <taxon>Nitrobacteraceae</taxon>
        <taxon>Bradyrhizobium</taxon>
    </lineage>
</organism>
<dbReference type="GO" id="GO:0003677">
    <property type="term" value="F:DNA binding"/>
    <property type="evidence" value="ECO:0007669"/>
    <property type="project" value="UniProtKB-KW"/>
</dbReference>
<keyword evidence="2" id="KW-0238">DNA-binding</keyword>
<dbReference type="RefSeq" id="WP_135172892.1">
    <property type="nucleotide sequence ID" value="NZ_SPQT01000001.1"/>
</dbReference>
<evidence type="ECO:0000259" key="4">
    <source>
        <dbReference type="Pfam" id="PF07729"/>
    </source>
</evidence>
<reference evidence="5 6" key="1">
    <citation type="submission" date="2019-03" db="EMBL/GenBank/DDBJ databases">
        <title>Bradyrhizobium diversity isolated from nodules of Chamaecrista fasciculata.</title>
        <authorList>
            <person name="Klepa M.S."/>
            <person name="Urquiaga M.O."/>
            <person name="Hungria M."/>
            <person name="Delamuta J.R."/>
        </authorList>
    </citation>
    <scope>NUCLEOTIDE SEQUENCE [LARGE SCALE GENOMIC DNA]</scope>
    <source>
        <strain evidence="5 6">CNPSo 3448</strain>
    </source>
</reference>
<keyword evidence="6" id="KW-1185">Reference proteome</keyword>
<sequence>MRQALVKQFGEPVATLWDSKLHAAIAPSAHDAFVELVYHAILQVRQSTEWNKVEVFAVTPDRRKKTEADHRTIFEAIRDRKGRLARDAMREHLEHIGQYISQRG</sequence>
<comment type="caution">
    <text evidence="5">The sequence shown here is derived from an EMBL/GenBank/DDBJ whole genome shotgun (WGS) entry which is preliminary data.</text>
</comment>
<evidence type="ECO:0000256" key="3">
    <source>
        <dbReference type="ARBA" id="ARBA00023163"/>
    </source>
</evidence>